<dbReference type="PANTHER" id="PTHR43107:SF10">
    <property type="entry name" value="LONG-CHAIN FATTY ACID TRANSPORT PROTEIN 6"/>
    <property type="match status" value="1"/>
</dbReference>
<comment type="caution">
    <text evidence="11">The sequence shown here is derived from an EMBL/GenBank/DDBJ whole genome shotgun (WGS) entry which is preliminary data.</text>
</comment>
<proteinExistence type="inferred from homology"/>
<dbReference type="InterPro" id="IPR042099">
    <property type="entry name" value="ANL_N_sf"/>
</dbReference>
<reference evidence="11 12" key="1">
    <citation type="journal article" date="2022" name="Gigascience">
        <title>A chromosome-level genome assembly and annotation of the desert horned lizard, Phrynosoma platyrhinos, provides insight into chromosomal rearrangements among reptiles.</title>
        <authorList>
            <person name="Koochekian N."/>
            <person name="Ascanio A."/>
            <person name="Farleigh K."/>
            <person name="Card D.C."/>
            <person name="Schield D.R."/>
            <person name="Castoe T.A."/>
            <person name="Jezkova T."/>
        </authorList>
    </citation>
    <scope>NUCLEOTIDE SEQUENCE [LARGE SCALE GENOMIC DNA]</scope>
    <source>
        <strain evidence="11">NK-2021</strain>
    </source>
</reference>
<dbReference type="InterPro" id="IPR020845">
    <property type="entry name" value="AMP-binding_CS"/>
</dbReference>
<dbReference type="Pfam" id="PF00501">
    <property type="entry name" value="AMP-binding"/>
    <property type="match status" value="1"/>
</dbReference>
<evidence type="ECO:0000256" key="1">
    <source>
        <dbReference type="ARBA" id="ARBA00006432"/>
    </source>
</evidence>
<dbReference type="Gene3D" id="3.30.300.30">
    <property type="match status" value="1"/>
</dbReference>
<dbReference type="NCBIfam" id="NF006134">
    <property type="entry name" value="PRK08279.1"/>
    <property type="match status" value="1"/>
</dbReference>
<dbReference type="PROSITE" id="PS00455">
    <property type="entry name" value="AMP_BINDING"/>
    <property type="match status" value="1"/>
</dbReference>
<accession>A0ABQ7TF88</accession>
<evidence type="ECO:0000256" key="5">
    <source>
        <dbReference type="ARBA" id="ARBA00026121"/>
    </source>
</evidence>
<organism evidence="11 12">
    <name type="scientific">Phrynosoma platyrhinos</name>
    <name type="common">Desert horned lizard</name>
    <dbReference type="NCBI Taxonomy" id="52577"/>
    <lineage>
        <taxon>Eukaryota</taxon>
        <taxon>Metazoa</taxon>
        <taxon>Chordata</taxon>
        <taxon>Craniata</taxon>
        <taxon>Vertebrata</taxon>
        <taxon>Euteleostomi</taxon>
        <taxon>Lepidosauria</taxon>
        <taxon>Squamata</taxon>
        <taxon>Bifurcata</taxon>
        <taxon>Unidentata</taxon>
        <taxon>Episquamata</taxon>
        <taxon>Toxicofera</taxon>
        <taxon>Iguania</taxon>
        <taxon>Phrynosomatidae</taxon>
        <taxon>Phrynosomatinae</taxon>
        <taxon>Phrynosoma</taxon>
    </lineage>
</organism>
<evidence type="ECO:0000256" key="3">
    <source>
        <dbReference type="ARBA" id="ARBA00022832"/>
    </source>
</evidence>
<dbReference type="Gene3D" id="3.40.50.12780">
    <property type="entry name" value="N-terminal domain of ligase-like"/>
    <property type="match status" value="1"/>
</dbReference>
<comment type="similarity">
    <text evidence="1">Belongs to the ATP-dependent AMP-binding enzyme family.</text>
</comment>
<keyword evidence="4" id="KW-0443">Lipid metabolism</keyword>
<dbReference type="EMBL" id="JAIPUX010000439">
    <property type="protein sequence ID" value="KAH0628174.1"/>
    <property type="molecule type" value="Genomic_DNA"/>
</dbReference>
<dbReference type="InterPro" id="IPR025110">
    <property type="entry name" value="AMP-bd_C"/>
</dbReference>
<comment type="catalytic activity">
    <reaction evidence="8">
        <text>tetracosanoate + ATP + CoA = tetracosanoyl-CoA + AMP + diphosphate</text>
        <dbReference type="Rhea" id="RHEA:33639"/>
        <dbReference type="ChEBI" id="CHEBI:30616"/>
        <dbReference type="ChEBI" id="CHEBI:31014"/>
        <dbReference type="ChEBI" id="CHEBI:33019"/>
        <dbReference type="ChEBI" id="CHEBI:57287"/>
        <dbReference type="ChEBI" id="CHEBI:65052"/>
        <dbReference type="ChEBI" id="CHEBI:456215"/>
    </reaction>
    <physiologicalReaction direction="left-to-right" evidence="8">
        <dbReference type="Rhea" id="RHEA:33640"/>
    </physiologicalReaction>
</comment>
<comment type="catalytic activity">
    <reaction evidence="6">
        <text>a very long-chain fatty acid + ATP + CoA = a very long-chain fatty acyl-CoA + AMP + diphosphate</text>
        <dbReference type="Rhea" id="RHEA:54536"/>
        <dbReference type="ChEBI" id="CHEBI:30616"/>
        <dbReference type="ChEBI" id="CHEBI:33019"/>
        <dbReference type="ChEBI" id="CHEBI:57287"/>
        <dbReference type="ChEBI" id="CHEBI:58950"/>
        <dbReference type="ChEBI" id="CHEBI:138261"/>
        <dbReference type="ChEBI" id="CHEBI:456215"/>
    </reaction>
    <physiologicalReaction direction="left-to-right" evidence="6">
        <dbReference type="Rhea" id="RHEA:54537"/>
    </physiologicalReaction>
</comment>
<feature type="domain" description="AMP-binding enzyme C-terminal" evidence="10">
    <location>
        <begin position="501"/>
        <end position="576"/>
    </location>
</feature>
<gene>
    <name evidence="11" type="ORF">JD844_009005</name>
</gene>
<feature type="domain" description="AMP-dependent synthetase/ligase" evidence="9">
    <location>
        <begin position="66"/>
        <end position="388"/>
    </location>
</feature>
<name>A0ABQ7TF88_PHRPL</name>
<evidence type="ECO:0000256" key="4">
    <source>
        <dbReference type="ARBA" id="ARBA00023098"/>
    </source>
</evidence>
<evidence type="ECO:0000313" key="11">
    <source>
        <dbReference type="EMBL" id="KAH0628174.1"/>
    </source>
</evidence>
<keyword evidence="3" id="KW-0276">Fatty acid metabolism</keyword>
<protein>
    <recommendedName>
        <fullName evidence="5">long-chain-fatty-acid--CoA ligase</fullName>
        <ecNumber evidence="5">6.2.1.3</ecNumber>
    </recommendedName>
    <alternativeName>
        <fullName evidence="7">Long-chain-fatty-acid--CoA ligase</fullName>
    </alternativeName>
</protein>
<evidence type="ECO:0000256" key="6">
    <source>
        <dbReference type="ARBA" id="ARBA00036527"/>
    </source>
</evidence>
<dbReference type="Proteomes" id="UP000826234">
    <property type="component" value="Unassembled WGS sequence"/>
</dbReference>
<keyword evidence="12" id="KW-1185">Reference proteome</keyword>
<evidence type="ECO:0000259" key="10">
    <source>
        <dbReference type="Pfam" id="PF13193"/>
    </source>
</evidence>
<dbReference type="InterPro" id="IPR045851">
    <property type="entry name" value="AMP-bd_C_sf"/>
</dbReference>
<dbReference type="SUPFAM" id="SSF56801">
    <property type="entry name" value="Acetyl-CoA synthetase-like"/>
    <property type="match status" value="1"/>
</dbReference>
<keyword evidence="2" id="KW-0436">Ligase</keyword>
<evidence type="ECO:0000256" key="2">
    <source>
        <dbReference type="ARBA" id="ARBA00022598"/>
    </source>
</evidence>
<evidence type="ECO:0000313" key="12">
    <source>
        <dbReference type="Proteomes" id="UP000826234"/>
    </source>
</evidence>
<evidence type="ECO:0000256" key="7">
    <source>
        <dbReference type="ARBA" id="ARBA00041297"/>
    </source>
</evidence>
<evidence type="ECO:0000256" key="8">
    <source>
        <dbReference type="ARBA" id="ARBA00048666"/>
    </source>
</evidence>
<dbReference type="PANTHER" id="PTHR43107">
    <property type="entry name" value="LONG-CHAIN FATTY ACID TRANSPORT PROTEIN"/>
    <property type="match status" value="1"/>
</dbReference>
<dbReference type="EC" id="6.2.1.3" evidence="5"/>
<sequence>MALVPWPWLAGAAAAGLLSLRLLQQLFFPYFWLDLRFLLKAVRYGLTMEGYRLSGRIRTVLDKFVQAAERQPEKPFLLFEGKVHTYRAVDRRSNRLARLFLQEGRLGRGQTVALLMSNGPDFIHAWFALAKLGCVVAFLNFNVRSRSLLHCVHSCAPKMLVVGADMLETLEEILPSLQEDIRIWVMTKDSSLPRVETILNKLDVLSDDPVPDSLRTASNLKDPYLYIFTSGTTGLPKAAVISHLQSIKGAAGLWAFGATPDDIIYITLPLYHSAASLLGIGGCIELGATCVLRKKFSASQFWIDCKKYNVTVIQYIGELCRYLCKQPVKEEERNHKVRIAVGNGVRTDVWREFLHRFGDIKMCEFYGATEGNICFMNHTGKVGSVGRTNFFYKLFFPFDLIKYDFQKEEPIRNKNGWCERVKKGEPGLLLSKVNSKNPFFGYAGNKRDTEKKLLCGVFKKKDFYFNTGDLLIQDQADFLYFWDRTGDTFRWKGENVATTEVSDVIGMLEFIQEANVYGVSVQGYEGKAGMASIILKPNKFLDVEQLYEHVVTYLPSYARPLFLRVQEIMDITGTFKQQKFQLVGEGFNPSSISDPLYFLDTTKKSYMLLTGELYEKILSGQVKL</sequence>
<dbReference type="InterPro" id="IPR000873">
    <property type="entry name" value="AMP-dep_synth/lig_dom"/>
</dbReference>
<dbReference type="Pfam" id="PF13193">
    <property type="entry name" value="AMP-binding_C"/>
    <property type="match status" value="1"/>
</dbReference>
<evidence type="ECO:0000259" key="9">
    <source>
        <dbReference type="Pfam" id="PF00501"/>
    </source>
</evidence>